<evidence type="ECO:0000313" key="3">
    <source>
        <dbReference type="Proteomes" id="UP000421283"/>
    </source>
</evidence>
<gene>
    <name evidence="2" type="ORF">F7D31_14470</name>
</gene>
<dbReference type="Proteomes" id="UP000421283">
    <property type="component" value="Unassembled WGS sequence"/>
</dbReference>
<protein>
    <recommendedName>
        <fullName evidence="4">LVIVD repeat-containing protein</fullName>
    </recommendedName>
</protein>
<dbReference type="Gene3D" id="2.130.10.10">
    <property type="entry name" value="YVTN repeat-like/Quinoprotein amine dehydrogenase"/>
    <property type="match status" value="1"/>
</dbReference>
<feature type="chain" id="PRO_5041691380" description="LVIVD repeat-containing protein" evidence="1">
    <location>
        <begin position="27"/>
        <end position="832"/>
    </location>
</feature>
<name>A0AA91A7U3_9BACT</name>
<accession>A0AA91A7U3</accession>
<evidence type="ECO:0000313" key="2">
    <source>
        <dbReference type="EMBL" id="MQO93842.1"/>
    </source>
</evidence>
<reference evidence="3" key="1">
    <citation type="submission" date="2019-09" db="EMBL/GenBank/DDBJ databases">
        <title>Distinct polysaccharide growth profiles of human intestinal Prevotella copri isolates.</title>
        <authorList>
            <person name="Fehlner-Peach H."/>
            <person name="Magnabosco C."/>
            <person name="Raghavan V."/>
            <person name="Scher J.U."/>
            <person name="Tett A."/>
            <person name="Cox L.M."/>
            <person name="Gottsegen C."/>
            <person name="Watters A."/>
            <person name="Wiltshire- Gordon J.D."/>
            <person name="Segata N."/>
            <person name="Bonneau R."/>
            <person name="Littman D.R."/>
        </authorList>
    </citation>
    <scope>NUCLEOTIDE SEQUENCE [LARGE SCALE GENOMIC DNA]</scope>
    <source>
        <strain evidence="3">iAU3127</strain>
    </source>
</reference>
<dbReference type="RefSeq" id="WP_153139828.1">
    <property type="nucleotide sequence ID" value="NZ_VZAP01000179.1"/>
</dbReference>
<dbReference type="InterPro" id="IPR015943">
    <property type="entry name" value="WD40/YVTN_repeat-like_dom_sf"/>
</dbReference>
<dbReference type="SUPFAM" id="SSF50998">
    <property type="entry name" value="Quinoprotein alcohol dehydrogenase-like"/>
    <property type="match status" value="1"/>
</dbReference>
<keyword evidence="1" id="KW-0732">Signal</keyword>
<dbReference type="PROSITE" id="PS51257">
    <property type="entry name" value="PROKAR_LIPOPROTEIN"/>
    <property type="match status" value="1"/>
</dbReference>
<evidence type="ECO:0008006" key="4">
    <source>
        <dbReference type="Google" id="ProtNLM"/>
    </source>
</evidence>
<dbReference type="AlphaFoldDB" id="A0AA91A7U3"/>
<evidence type="ECO:0000256" key="1">
    <source>
        <dbReference type="SAM" id="SignalP"/>
    </source>
</evidence>
<proteinExistence type="predicted"/>
<dbReference type="EMBL" id="VZAP01000179">
    <property type="protein sequence ID" value="MQO93842.1"/>
    <property type="molecule type" value="Genomic_DNA"/>
</dbReference>
<dbReference type="InterPro" id="IPR011047">
    <property type="entry name" value="Quinoprotein_ADH-like_sf"/>
</dbReference>
<organism evidence="2 3">
    <name type="scientific">Segatella copri</name>
    <dbReference type="NCBI Taxonomy" id="165179"/>
    <lineage>
        <taxon>Bacteria</taxon>
        <taxon>Pseudomonadati</taxon>
        <taxon>Bacteroidota</taxon>
        <taxon>Bacteroidia</taxon>
        <taxon>Bacteroidales</taxon>
        <taxon>Prevotellaceae</taxon>
        <taxon>Segatella</taxon>
    </lineage>
</organism>
<sequence>MKAITFKLAAFSFAAMLLASCSDSNNNDGTTSLPLVNSKIDGSDIESSTDAQELASRVFNYKTSVSTTKTRAFDTNTIKDILDMPKAPTKAEIEADAKDITAKTSDDLSNGKWYLPENKSFEIAGNLNLNNTTIYVEKGAHLTWSSGPYTTTAKVVVLEGGEFKTSLDNINQMTEIVSYGSFKFNGSTLRVSKPLYIKGNFDLTGKTLNVQGKCYIGGNLTTTKFSCNYPFLNVKGNMTVKENDNLSIPGGVINVDKTINIGGTININNSAVVNSGCAFETNGEELNINSGSTLYVKYLKGKKIIESSGANIRLANQSYIECDVFENNNCDNYDWKNTQTNVSTLEGGDTEANPAVAVIKAKKFAFNNGSPIDNTPDNKKFNCFMFRTPGDYAKIVLDGKFYKKDDQTTEIEPYFPGARIYWATDKDNTSDVIINPTECNGGTGWTPTNPDPEPKKPIVPISVIEPDHTHNISATCVQSYSDKMYMSYHARGKDHGSCVEVFQPVDANKQVKLLQYVYDKEGFLDWNHLMVYHKGDTKQIYVAGNHYKKAGTLGFIDIAKGGLLNTEAKTIVTEDGTEKTIKPFQILPLNAKEKATDENCIVYDDVKDRFIVMTTKGYVTYDPVTLNELEKVNKAGKAKHVAIGDGKIVTLVFTEQAQYNETDNPEEASKEAINAQLEVRDQSAEMESEPKLTIKTPAVLPHYGKNAIAVKKSKIYVCLGAAGLYCYDINTGENLGHYQMPNPIITDSKNGKNGNYKAYANGCYVGDDGKVYIAYGSYGVVVLKAGTLETGNPEVLAHVCEGKSANYITVYKDYIYVAYGQKRLQVYQLKAE</sequence>
<feature type="signal peptide" evidence="1">
    <location>
        <begin position="1"/>
        <end position="26"/>
    </location>
</feature>
<comment type="caution">
    <text evidence="2">The sequence shown here is derived from an EMBL/GenBank/DDBJ whole genome shotgun (WGS) entry which is preliminary data.</text>
</comment>